<keyword evidence="3" id="KW-1185">Reference proteome</keyword>
<proteinExistence type="predicted"/>
<name>A0AAV4TE46_9ARAC</name>
<evidence type="ECO:0000313" key="3">
    <source>
        <dbReference type="Proteomes" id="UP001054837"/>
    </source>
</evidence>
<reference evidence="2 3" key="1">
    <citation type="submission" date="2021-06" db="EMBL/GenBank/DDBJ databases">
        <title>Caerostris darwini draft genome.</title>
        <authorList>
            <person name="Kono N."/>
            <person name="Arakawa K."/>
        </authorList>
    </citation>
    <scope>NUCLEOTIDE SEQUENCE [LARGE SCALE GENOMIC DNA]</scope>
</reference>
<comment type="caution">
    <text evidence="2">The sequence shown here is derived from an EMBL/GenBank/DDBJ whole genome shotgun (WGS) entry which is preliminary data.</text>
</comment>
<feature type="region of interest" description="Disordered" evidence="1">
    <location>
        <begin position="101"/>
        <end position="132"/>
    </location>
</feature>
<organism evidence="2 3">
    <name type="scientific">Caerostris darwini</name>
    <dbReference type="NCBI Taxonomy" id="1538125"/>
    <lineage>
        <taxon>Eukaryota</taxon>
        <taxon>Metazoa</taxon>
        <taxon>Ecdysozoa</taxon>
        <taxon>Arthropoda</taxon>
        <taxon>Chelicerata</taxon>
        <taxon>Arachnida</taxon>
        <taxon>Araneae</taxon>
        <taxon>Araneomorphae</taxon>
        <taxon>Entelegynae</taxon>
        <taxon>Araneoidea</taxon>
        <taxon>Araneidae</taxon>
        <taxon>Caerostris</taxon>
    </lineage>
</organism>
<gene>
    <name evidence="2" type="ORF">CDAR_53331</name>
</gene>
<accession>A0AAV4TE46</accession>
<dbReference type="Proteomes" id="UP001054837">
    <property type="component" value="Unassembled WGS sequence"/>
</dbReference>
<sequence length="132" mass="14525">MVSPPPHAFGINIQTIISISLLSFESPAYPNIPGRPFSLPHHTCGTIPNGSILGLWERVLRPPRATIIGHDFRVPTSSGATPFHVLRWLADLRTATCFDGMGKNLGRSPSDDRQRRRFPFSPFDHRDAAGVG</sequence>
<evidence type="ECO:0000256" key="1">
    <source>
        <dbReference type="SAM" id="MobiDB-lite"/>
    </source>
</evidence>
<dbReference type="AlphaFoldDB" id="A0AAV4TE46"/>
<evidence type="ECO:0000313" key="2">
    <source>
        <dbReference type="EMBL" id="GIY44550.1"/>
    </source>
</evidence>
<feature type="compositionally biased region" description="Basic and acidic residues" evidence="1">
    <location>
        <begin position="123"/>
        <end position="132"/>
    </location>
</feature>
<dbReference type="EMBL" id="BPLQ01009543">
    <property type="protein sequence ID" value="GIY44550.1"/>
    <property type="molecule type" value="Genomic_DNA"/>
</dbReference>
<protein>
    <submittedName>
        <fullName evidence="2">Uncharacterized protein</fullName>
    </submittedName>
</protein>